<name>A0A4D6LW20_VIGUN</name>
<organism evidence="2 3">
    <name type="scientific">Vigna unguiculata</name>
    <name type="common">Cowpea</name>
    <dbReference type="NCBI Taxonomy" id="3917"/>
    <lineage>
        <taxon>Eukaryota</taxon>
        <taxon>Viridiplantae</taxon>
        <taxon>Streptophyta</taxon>
        <taxon>Embryophyta</taxon>
        <taxon>Tracheophyta</taxon>
        <taxon>Spermatophyta</taxon>
        <taxon>Magnoliopsida</taxon>
        <taxon>eudicotyledons</taxon>
        <taxon>Gunneridae</taxon>
        <taxon>Pentapetalae</taxon>
        <taxon>rosids</taxon>
        <taxon>fabids</taxon>
        <taxon>Fabales</taxon>
        <taxon>Fabaceae</taxon>
        <taxon>Papilionoideae</taxon>
        <taxon>50 kb inversion clade</taxon>
        <taxon>NPAAA clade</taxon>
        <taxon>indigoferoid/millettioid clade</taxon>
        <taxon>Phaseoleae</taxon>
        <taxon>Vigna</taxon>
    </lineage>
</organism>
<proteinExistence type="predicted"/>
<feature type="compositionally biased region" description="Pro residues" evidence="1">
    <location>
        <begin position="54"/>
        <end position="70"/>
    </location>
</feature>
<evidence type="ECO:0000313" key="2">
    <source>
        <dbReference type="EMBL" id="QCD92640.1"/>
    </source>
</evidence>
<dbReference type="AlphaFoldDB" id="A0A4D6LW20"/>
<protein>
    <submittedName>
        <fullName evidence="2">Uncharacterized protein</fullName>
    </submittedName>
</protein>
<sequence length="105" mass="11116">MHAYNFLCLNSSHRHMVCDGHIHSSDYSTVLFSSVLFSGAAPAPLPSVPASSSTPPPPFPASSPLPPPSSLTPSSTSTLLALSPYPRRNCSIKFPTVTRLSLIPI</sequence>
<gene>
    <name evidence="2" type="ORF">DEO72_LG5g708</name>
</gene>
<evidence type="ECO:0000256" key="1">
    <source>
        <dbReference type="SAM" id="MobiDB-lite"/>
    </source>
</evidence>
<feature type="region of interest" description="Disordered" evidence="1">
    <location>
        <begin position="44"/>
        <end position="77"/>
    </location>
</feature>
<accession>A0A4D6LW20</accession>
<evidence type="ECO:0000313" key="3">
    <source>
        <dbReference type="Proteomes" id="UP000501690"/>
    </source>
</evidence>
<keyword evidence="3" id="KW-1185">Reference proteome</keyword>
<reference evidence="2 3" key="1">
    <citation type="submission" date="2019-04" db="EMBL/GenBank/DDBJ databases">
        <title>An improved genome assembly and genetic linkage map for asparagus bean, Vigna unguiculata ssp. sesquipedialis.</title>
        <authorList>
            <person name="Xia Q."/>
            <person name="Zhang R."/>
            <person name="Dong Y."/>
        </authorList>
    </citation>
    <scope>NUCLEOTIDE SEQUENCE [LARGE SCALE GENOMIC DNA]</scope>
    <source>
        <tissue evidence="2">Leaf</tissue>
    </source>
</reference>
<dbReference type="Proteomes" id="UP000501690">
    <property type="component" value="Linkage Group LG5"/>
</dbReference>
<dbReference type="EMBL" id="CP039349">
    <property type="protein sequence ID" value="QCD92640.1"/>
    <property type="molecule type" value="Genomic_DNA"/>
</dbReference>